<protein>
    <submittedName>
        <fullName evidence="1">Uncharacterized protein</fullName>
    </submittedName>
</protein>
<gene>
    <name evidence="1" type="ORF">PCOR1329_LOCUS53958</name>
</gene>
<proteinExistence type="predicted"/>
<dbReference type="EMBL" id="CAUYUJ010016586">
    <property type="protein sequence ID" value="CAK0866884.1"/>
    <property type="molecule type" value="Genomic_DNA"/>
</dbReference>
<dbReference type="Proteomes" id="UP001189429">
    <property type="component" value="Unassembled WGS sequence"/>
</dbReference>
<accession>A0ABN9V2A3</accession>
<comment type="caution">
    <text evidence="1">The sequence shown here is derived from an EMBL/GenBank/DDBJ whole genome shotgun (WGS) entry which is preliminary data.</text>
</comment>
<evidence type="ECO:0000313" key="2">
    <source>
        <dbReference type="Proteomes" id="UP001189429"/>
    </source>
</evidence>
<keyword evidence="2" id="KW-1185">Reference proteome</keyword>
<organism evidence="1 2">
    <name type="scientific">Prorocentrum cordatum</name>
    <dbReference type="NCBI Taxonomy" id="2364126"/>
    <lineage>
        <taxon>Eukaryota</taxon>
        <taxon>Sar</taxon>
        <taxon>Alveolata</taxon>
        <taxon>Dinophyceae</taxon>
        <taxon>Prorocentrales</taxon>
        <taxon>Prorocentraceae</taxon>
        <taxon>Prorocentrum</taxon>
    </lineage>
</organism>
<name>A0ABN9V2A3_9DINO</name>
<reference evidence="1" key="1">
    <citation type="submission" date="2023-10" db="EMBL/GenBank/DDBJ databases">
        <authorList>
            <person name="Chen Y."/>
            <person name="Shah S."/>
            <person name="Dougan E. K."/>
            <person name="Thang M."/>
            <person name="Chan C."/>
        </authorList>
    </citation>
    <scope>NUCLEOTIDE SEQUENCE [LARGE SCALE GENOMIC DNA]</scope>
</reference>
<sequence>MAEVVASYVIARECRSQLKAMLQVEHHDDLLREFRSLLGGLSWQGGGPVLDKDVFLRIVFNQNGTKEVEKKLADISCASGMVHCQWHSVHFEGNGARFFRLDDKKTAGLVSL</sequence>
<evidence type="ECO:0000313" key="1">
    <source>
        <dbReference type="EMBL" id="CAK0866884.1"/>
    </source>
</evidence>